<sequence length="1757" mass="204348">MNIKRVGINFSNATTPQIPASKGFTDYRPRQANFLKYYTNTQKNPEKIEQNISILENQVPQAAQGTLNKIMSFYMPNVQHTKHTKTKQTLDSIWHGPSSMSLSQTGHLFNLQLQNNNNIVKQVVKEDQLKLFLKPDGQFIKMENKIFNQLVMKCEFSGNFRALVTQNGGLLIQDCVDENNIINVLAFQTSKQIAQFVLQTIQSDNYYLNTLARQISTSLSRLPYVFIYLNRVTLVYPTGLLLFSQNSLIEASVMNPHEFNSQTQKYKELRSSKIQLAVQCFDLYLVIFFQNQIIESHLLGDRTKPRVPLAATRTGYQVIGMDFALFNKEIVCLCVSKSNLQIRQMPKLELLLEMELKTGNQVITNIFVPFTEPNRLIIVQCGQQYSQVLLPEHIQLGAMLERPVIQSNLEIDRAILLSNNKFHTNKRHLINKISEQLKFIKQLPVKHYNEIINGFKFNQIINDTESITIEQLKAIVQTVTQEQEILDQIDIFEFDLECDDTEQLNVVNQQKYQQRKIQLDQKKLKTNNTLQKIMLNNESLLSPRSNSMSPTHNQNNSYHSLKQNNSKYGSKLIINVANNNSNNSQTKSTTLKTDLSQNIQQPQDQQQLARNAEFPQLNITQLQISETEIQAQKTGRNKDVHVQQNEIIKDGTDADIESQEKAKIVAEQSLQMQNITKDDQDITQLEPQIEIKVKPIKQTNNRSAFFEGSIVQHFDETEILQQKSQTQVKFEPQVLIKAEESWSAVSVMSNQVKDIVHDQSYIVDQENEIHQDILVDKEVSDISQQSENQTSKISLIDESLESENIQDNQENNYIQINEQNTNQQINIETAQEQNDILIDKLEDIKSIQEETHSERVSNERVSNTSSHNSMTQEEVKNEKNKPKIKHYNSKQYEQLYGLQNKIKQDSQSNITENLPEQQEHTALPEEQNETVKTELVKVETQEEKPESIVAKIEIVQKPIEIKPPRPPKPVQMINEVKTEIHVLKLATKQSISAEINQYINTNITETICHKQRAQSCGSIHKIEFKKRIMNVSKYIKGFRFGVDSKDDQTSKAYQTDEKITYNKLSHSHSKRYNQINQPIKIQIQQSFLQQSLSKIIEQNITQIDLKMSYDAQFSQLDVKPGSLMSGKFVLSVGNSDKAEDYQEKFVQIMYPAMQGALTDNFGIIFDQQTYPDKDKIQYLWSDIANKNYLTPLHAKYFKRIFYNLYTQMIPEHFEQLLLQIQSNQPDFTRYDFHIYPIGLLWAQLLYQNSKSVYQFYNTNQNHFENKHKIKYPMDSILKRRQDKNQYLEFDPNQQLFNLSSYLLVFFCGLQSKMAEYINTIPDLIKNFIISEQATIQEDPQQKYIKQISLKYATNLQEHLILSTQNEVETNEATLYPYVNYKQSMLYQTKTKLVVVFIDSQLSKSQIVKLQEQEKVNSLNLNAKIHNLLIAKSFGYEILDRNEIPLSSNNANQMYQQQVVVPYYLLASFIMKMNKQMSIHELYYQYCHAKFYNPIDYSILSQLLITIFNVTIEEIQAVFQQLMIYELKLLLNDKFIETLAISQKYLQLGQLQFMQQYLFKSSNVLYDREFKPVSQQKQLYESQVLHQQSEVNFYDKLQLPAHIQTFTSSVLPIQPIRLRKPSIDASVDDEDTDNTIQIKRLTKLGEKIIQLEKSGPVFKSHSTCAQLKQFDPDQMQFQKTIQKIQGGFEIVDWYKAAQKQLNDSKRRKNERPEQQRSRIVQQVELRPVSRVKFGDVPINLNGKEFLKAQRMLKKGSKQ</sequence>
<keyword evidence="4" id="KW-1185">Reference proteome</keyword>
<proteinExistence type="predicted"/>
<evidence type="ECO:0000313" key="3">
    <source>
        <dbReference type="EMBL" id="CAL6045307.1"/>
    </source>
</evidence>
<evidence type="ECO:0000256" key="2">
    <source>
        <dbReference type="SAM" id="MobiDB-lite"/>
    </source>
</evidence>
<gene>
    <name evidence="3" type="ORF">HINF_LOCUS40974</name>
</gene>
<evidence type="ECO:0000256" key="1">
    <source>
        <dbReference type="SAM" id="Coils"/>
    </source>
</evidence>
<evidence type="ECO:0008006" key="5">
    <source>
        <dbReference type="Google" id="ProtNLM"/>
    </source>
</evidence>
<feature type="region of interest" description="Disordered" evidence="2">
    <location>
        <begin position="578"/>
        <end position="608"/>
    </location>
</feature>
<feature type="region of interest" description="Disordered" evidence="2">
    <location>
        <begin position="849"/>
        <end position="881"/>
    </location>
</feature>
<feature type="compositionally biased region" description="Low complexity" evidence="2">
    <location>
        <begin position="597"/>
        <end position="607"/>
    </location>
</feature>
<organism evidence="3 4">
    <name type="scientific">Hexamita inflata</name>
    <dbReference type="NCBI Taxonomy" id="28002"/>
    <lineage>
        <taxon>Eukaryota</taxon>
        <taxon>Metamonada</taxon>
        <taxon>Diplomonadida</taxon>
        <taxon>Hexamitidae</taxon>
        <taxon>Hexamitinae</taxon>
        <taxon>Hexamita</taxon>
    </lineage>
</organism>
<reference evidence="3 4" key="1">
    <citation type="submission" date="2024-07" db="EMBL/GenBank/DDBJ databases">
        <authorList>
            <person name="Akdeniz Z."/>
        </authorList>
    </citation>
    <scope>NUCLEOTIDE SEQUENCE [LARGE SCALE GENOMIC DNA]</scope>
</reference>
<name>A0ABP1JRW5_9EUKA</name>
<feature type="region of interest" description="Disordered" evidence="2">
    <location>
        <begin position="539"/>
        <end position="563"/>
    </location>
</feature>
<accession>A0ABP1JRW5</accession>
<evidence type="ECO:0000313" key="4">
    <source>
        <dbReference type="Proteomes" id="UP001642409"/>
    </source>
</evidence>
<feature type="compositionally biased region" description="Polar residues" evidence="2">
    <location>
        <begin position="859"/>
        <end position="872"/>
    </location>
</feature>
<comment type="caution">
    <text evidence="3">The sequence shown here is derived from an EMBL/GenBank/DDBJ whole genome shotgun (WGS) entry which is preliminary data.</text>
</comment>
<feature type="compositionally biased region" description="Basic and acidic residues" evidence="2">
    <location>
        <begin position="849"/>
        <end position="858"/>
    </location>
</feature>
<feature type="compositionally biased region" description="Polar residues" evidence="2">
    <location>
        <begin position="585"/>
        <end position="596"/>
    </location>
</feature>
<keyword evidence="1" id="KW-0175">Coiled coil</keyword>
<feature type="coiled-coil region" evidence="1">
    <location>
        <begin position="813"/>
        <end position="847"/>
    </location>
</feature>
<dbReference type="EMBL" id="CAXDID020000163">
    <property type="protein sequence ID" value="CAL6045307.1"/>
    <property type="molecule type" value="Genomic_DNA"/>
</dbReference>
<dbReference type="Proteomes" id="UP001642409">
    <property type="component" value="Unassembled WGS sequence"/>
</dbReference>
<protein>
    <recommendedName>
        <fullName evidence="5">BEACH domain-containing protein</fullName>
    </recommendedName>
</protein>